<reference evidence="1" key="1">
    <citation type="submission" date="2021-01" db="EMBL/GenBank/DDBJ databases">
        <title>Chromosome-level genome assembly of a human fungal pathogen reveals clustering of transcriptionally co-regulated genes.</title>
        <authorList>
            <person name="Voorhies M."/>
            <person name="Cohen S."/>
            <person name="Shea T.P."/>
            <person name="Petrus S."/>
            <person name="Munoz J.F."/>
            <person name="Poplawski S."/>
            <person name="Goldman W.E."/>
            <person name="Michael T."/>
            <person name="Cuomo C.A."/>
            <person name="Sil A."/>
            <person name="Beyhan S."/>
        </authorList>
    </citation>
    <scope>NUCLEOTIDE SEQUENCE</scope>
    <source>
        <strain evidence="1">WU24</strain>
    </source>
</reference>
<evidence type="ECO:0000313" key="1">
    <source>
        <dbReference type="EMBL" id="QSS58652.1"/>
    </source>
</evidence>
<gene>
    <name evidence="1" type="ORF">I7I51_08080</name>
</gene>
<dbReference type="AlphaFoldDB" id="A0A8A1M2J7"/>
<name>A0A8A1M2J7_AJECA</name>
<dbReference type="Proteomes" id="UP000663671">
    <property type="component" value="Chromosome 2"/>
</dbReference>
<protein>
    <submittedName>
        <fullName evidence="1">Uncharacterized protein</fullName>
    </submittedName>
</protein>
<evidence type="ECO:0000313" key="2">
    <source>
        <dbReference type="Proteomes" id="UP000663671"/>
    </source>
</evidence>
<accession>A0A8A1M2J7</accession>
<organism evidence="1 2">
    <name type="scientific">Ajellomyces capsulatus</name>
    <name type="common">Darling's disease fungus</name>
    <name type="synonym">Histoplasma capsulatum</name>
    <dbReference type="NCBI Taxonomy" id="5037"/>
    <lineage>
        <taxon>Eukaryota</taxon>
        <taxon>Fungi</taxon>
        <taxon>Dikarya</taxon>
        <taxon>Ascomycota</taxon>
        <taxon>Pezizomycotina</taxon>
        <taxon>Eurotiomycetes</taxon>
        <taxon>Eurotiomycetidae</taxon>
        <taxon>Onygenales</taxon>
        <taxon>Ajellomycetaceae</taxon>
        <taxon>Histoplasma</taxon>
    </lineage>
</organism>
<sequence length="124" mass="13844">MVVIFISQFSLEKAKLFAHNALAREKLKRPMVYPVSEEIYITFGDNAPLICNHCPLLFCTNERELGQHEESAPSRYVPPAKTILHASLPPVNWTLKLAGAPTKKVFVPRAYALDIATCTYVNAS</sequence>
<dbReference type="EMBL" id="CP069109">
    <property type="protein sequence ID" value="QSS58652.1"/>
    <property type="molecule type" value="Genomic_DNA"/>
</dbReference>
<dbReference type="VEuPathDB" id="FungiDB:I7I51_08080"/>
<proteinExistence type="predicted"/>